<protein>
    <submittedName>
        <fullName evidence="2">Uncharacterized protein</fullName>
    </submittedName>
</protein>
<dbReference type="AlphaFoldDB" id="A0A8H3APN1"/>
<feature type="compositionally biased region" description="Polar residues" evidence="1">
    <location>
        <begin position="60"/>
        <end position="74"/>
    </location>
</feature>
<sequence>MLLGMVNNGACATAPTAHSTTTVWTQTLSKGPKTSVLPEGLPTAVQKKKATQGTGKGPSKATTALESSQATTSAKSKHKK</sequence>
<feature type="compositionally biased region" description="Polar residues" evidence="1">
    <location>
        <begin position="16"/>
        <end position="29"/>
    </location>
</feature>
<gene>
    <name evidence="2" type="ORF">RDB_LOCUS33349</name>
</gene>
<comment type="caution">
    <text evidence="2">The sequence shown here is derived from an EMBL/GenBank/DDBJ whole genome shotgun (WGS) entry which is preliminary data.</text>
</comment>
<evidence type="ECO:0000313" key="2">
    <source>
        <dbReference type="EMBL" id="CAE6436786.1"/>
    </source>
</evidence>
<organism evidence="2 3">
    <name type="scientific">Rhizoctonia solani</name>
    <dbReference type="NCBI Taxonomy" id="456999"/>
    <lineage>
        <taxon>Eukaryota</taxon>
        <taxon>Fungi</taxon>
        <taxon>Dikarya</taxon>
        <taxon>Basidiomycota</taxon>
        <taxon>Agaricomycotina</taxon>
        <taxon>Agaricomycetes</taxon>
        <taxon>Cantharellales</taxon>
        <taxon>Ceratobasidiaceae</taxon>
        <taxon>Rhizoctonia</taxon>
    </lineage>
</organism>
<evidence type="ECO:0000313" key="3">
    <source>
        <dbReference type="Proteomes" id="UP000663861"/>
    </source>
</evidence>
<evidence type="ECO:0000256" key="1">
    <source>
        <dbReference type="SAM" id="MobiDB-lite"/>
    </source>
</evidence>
<feature type="region of interest" description="Disordered" evidence="1">
    <location>
        <begin position="1"/>
        <end position="80"/>
    </location>
</feature>
<dbReference type="EMBL" id="CAJMWY010000519">
    <property type="protein sequence ID" value="CAE6436786.1"/>
    <property type="molecule type" value="Genomic_DNA"/>
</dbReference>
<accession>A0A8H3APN1</accession>
<dbReference type="Proteomes" id="UP000663861">
    <property type="component" value="Unassembled WGS sequence"/>
</dbReference>
<name>A0A8H3APN1_9AGAM</name>
<reference evidence="2" key="1">
    <citation type="submission" date="2021-01" db="EMBL/GenBank/DDBJ databases">
        <authorList>
            <person name="Kaushik A."/>
        </authorList>
    </citation>
    <scope>NUCLEOTIDE SEQUENCE</scope>
    <source>
        <strain evidence="2">AG4-RS23</strain>
    </source>
</reference>
<proteinExistence type="predicted"/>